<keyword evidence="2" id="KW-1185">Reference proteome</keyword>
<protein>
    <submittedName>
        <fullName evidence="1">Uncharacterized protein</fullName>
    </submittedName>
</protein>
<organism evidence="1 2">
    <name type="scientific">Portunus trituberculatus</name>
    <name type="common">Swimming crab</name>
    <name type="synonym">Neptunus trituberculatus</name>
    <dbReference type="NCBI Taxonomy" id="210409"/>
    <lineage>
        <taxon>Eukaryota</taxon>
        <taxon>Metazoa</taxon>
        <taxon>Ecdysozoa</taxon>
        <taxon>Arthropoda</taxon>
        <taxon>Crustacea</taxon>
        <taxon>Multicrustacea</taxon>
        <taxon>Malacostraca</taxon>
        <taxon>Eumalacostraca</taxon>
        <taxon>Eucarida</taxon>
        <taxon>Decapoda</taxon>
        <taxon>Pleocyemata</taxon>
        <taxon>Brachyura</taxon>
        <taxon>Eubrachyura</taxon>
        <taxon>Portunoidea</taxon>
        <taxon>Portunidae</taxon>
        <taxon>Portuninae</taxon>
        <taxon>Portunus</taxon>
    </lineage>
</organism>
<dbReference type="AlphaFoldDB" id="A0A5B7CJ42"/>
<dbReference type="EMBL" id="VSRR010000042">
    <property type="protein sequence ID" value="MPC08734.1"/>
    <property type="molecule type" value="Genomic_DNA"/>
</dbReference>
<name>A0A5B7CJ42_PORTR</name>
<reference evidence="1 2" key="1">
    <citation type="submission" date="2019-05" db="EMBL/GenBank/DDBJ databases">
        <title>Another draft genome of Portunus trituberculatus and its Hox gene families provides insights of decapod evolution.</title>
        <authorList>
            <person name="Jeong J.-H."/>
            <person name="Song I."/>
            <person name="Kim S."/>
            <person name="Choi T."/>
            <person name="Kim D."/>
            <person name="Ryu S."/>
            <person name="Kim W."/>
        </authorList>
    </citation>
    <scope>NUCLEOTIDE SEQUENCE [LARGE SCALE GENOMIC DNA]</scope>
    <source>
        <tissue evidence="1">Muscle</tissue>
    </source>
</reference>
<evidence type="ECO:0000313" key="1">
    <source>
        <dbReference type="EMBL" id="MPC08734.1"/>
    </source>
</evidence>
<dbReference type="Proteomes" id="UP000324222">
    <property type="component" value="Unassembled WGS sequence"/>
</dbReference>
<sequence>MCMVAPVGASRCLQAWLPPHQACKGRPAAGQRNEQAQTRCAWTTKAKRGQYFFIFVPRWYNSAWRRTGLPGGQFETRLL</sequence>
<accession>A0A5B7CJ42</accession>
<evidence type="ECO:0000313" key="2">
    <source>
        <dbReference type="Proteomes" id="UP000324222"/>
    </source>
</evidence>
<gene>
    <name evidence="1" type="ORF">E2C01_001328</name>
</gene>
<proteinExistence type="predicted"/>
<comment type="caution">
    <text evidence="1">The sequence shown here is derived from an EMBL/GenBank/DDBJ whole genome shotgun (WGS) entry which is preliminary data.</text>
</comment>